<evidence type="ECO:0000313" key="2">
    <source>
        <dbReference type="EMBL" id="AOA58209.1"/>
    </source>
</evidence>
<evidence type="ECO:0000256" key="1">
    <source>
        <dbReference type="SAM" id="Coils"/>
    </source>
</evidence>
<organism evidence="2 3">
    <name type="scientific">Acinetobacter larvae</name>
    <dbReference type="NCBI Taxonomy" id="1789224"/>
    <lineage>
        <taxon>Bacteria</taxon>
        <taxon>Pseudomonadati</taxon>
        <taxon>Pseudomonadota</taxon>
        <taxon>Gammaproteobacteria</taxon>
        <taxon>Moraxellales</taxon>
        <taxon>Moraxellaceae</taxon>
        <taxon>Acinetobacter</taxon>
    </lineage>
</organism>
<name>A0A1B2LZ77_9GAMM</name>
<proteinExistence type="predicted"/>
<dbReference type="STRING" id="1789224.BFG52_07500"/>
<dbReference type="AlphaFoldDB" id="A0A1B2LZ77"/>
<dbReference type="RefSeq" id="WP_067554187.1">
    <property type="nucleotide sequence ID" value="NZ_CP016895.1"/>
</dbReference>
<dbReference type="KEGG" id="ala:BFG52_07500"/>
<dbReference type="Proteomes" id="UP000093391">
    <property type="component" value="Chromosome"/>
</dbReference>
<dbReference type="EMBL" id="CP016895">
    <property type="protein sequence ID" value="AOA58209.1"/>
    <property type="molecule type" value="Genomic_DNA"/>
</dbReference>
<feature type="coiled-coil region" evidence="1">
    <location>
        <begin position="86"/>
        <end position="113"/>
    </location>
</feature>
<gene>
    <name evidence="2" type="ORF">BFG52_07500</name>
</gene>
<accession>A0A1B2LZ77</accession>
<evidence type="ECO:0000313" key="3">
    <source>
        <dbReference type="Proteomes" id="UP000093391"/>
    </source>
</evidence>
<protein>
    <submittedName>
        <fullName evidence="2">Uncharacterized protein</fullName>
    </submittedName>
</protein>
<reference evidence="2 3" key="1">
    <citation type="submission" date="2016-08" db="EMBL/GenBank/DDBJ databases">
        <authorList>
            <person name="Seilhamer J.J."/>
        </authorList>
    </citation>
    <scope>NUCLEOTIDE SEQUENCE [LARGE SCALE GENOMIC DNA]</scope>
    <source>
        <strain evidence="2 3">BRTC-1</strain>
    </source>
</reference>
<keyword evidence="3" id="KW-1185">Reference proteome</keyword>
<keyword evidence="1" id="KW-0175">Coiled coil</keyword>
<sequence length="241" mass="26221">MPDQIDLNSPEVQAAIQKAVDEQVQGLKAKNGELIQTNKDLKDELSGIKSQLDGVDLTAVKDLLNKAGQDEESKLIAEGKIDEVIQKRTEKMRQDHEKQVNALTEKAAKAEAYANQFKQSVVKGQIAQAFSGIGGLAEATDDVTALALSQFALDENGNAVMIGADGEPIIGKDGTNPLSPKEWVENLKENKPYFFPRANGTNAPGSGTTVKKWSDYSELERAAIARDNPNQFQQLLKTKDN</sequence>